<organism evidence="9 10">
    <name type="scientific">Pseudocohnilembus persalinus</name>
    <name type="common">Ciliate</name>
    <dbReference type="NCBI Taxonomy" id="266149"/>
    <lineage>
        <taxon>Eukaryota</taxon>
        <taxon>Sar</taxon>
        <taxon>Alveolata</taxon>
        <taxon>Ciliophora</taxon>
        <taxon>Intramacronucleata</taxon>
        <taxon>Oligohymenophorea</taxon>
        <taxon>Scuticociliatia</taxon>
        <taxon>Philasterida</taxon>
        <taxon>Pseudocohnilembidae</taxon>
        <taxon>Pseudocohnilembus</taxon>
    </lineage>
</organism>
<dbReference type="InterPro" id="IPR011989">
    <property type="entry name" value="ARM-like"/>
</dbReference>
<comment type="caution">
    <text evidence="9">The sequence shown here is derived from an EMBL/GenBank/DDBJ whole genome shotgun (WGS) entry which is preliminary data.</text>
</comment>
<dbReference type="Gene3D" id="1.25.10.10">
    <property type="entry name" value="Leucine-rich Repeat Variant"/>
    <property type="match status" value="1"/>
</dbReference>
<accession>A0A0V0Q8W9</accession>
<feature type="domain" description="Protein kinase" evidence="8">
    <location>
        <begin position="86"/>
        <end position="338"/>
    </location>
</feature>
<dbReference type="Gene3D" id="1.10.510.10">
    <property type="entry name" value="Transferase(Phosphotransferase) domain 1"/>
    <property type="match status" value="1"/>
</dbReference>
<evidence type="ECO:0000313" key="9">
    <source>
        <dbReference type="EMBL" id="KRW98684.1"/>
    </source>
</evidence>
<dbReference type="FunFam" id="3.30.200.20:FF:000003">
    <property type="entry name" value="Non-specific serine/threonine protein kinase"/>
    <property type="match status" value="1"/>
</dbReference>
<dbReference type="OrthoDB" id="193931at2759"/>
<dbReference type="PANTHER" id="PTHR24346:SF82">
    <property type="entry name" value="KP78A-RELATED"/>
    <property type="match status" value="1"/>
</dbReference>
<dbReference type="SMART" id="SM00220">
    <property type="entry name" value="S_TKc"/>
    <property type="match status" value="1"/>
</dbReference>
<evidence type="ECO:0000256" key="6">
    <source>
        <dbReference type="PROSITE-ProRule" id="PRU10141"/>
    </source>
</evidence>
<sequence length="923" mass="108545">MSSINIQKLPLEDNSLQNQIKIVHQSSNKNQNKDDNYDYQKDTNSNRFNNNLQEDEKSQNNQQKKQIKINPLNLNKLNKNKTIGDYQIIKNLGEGTFGKVKLGVHNQIGEKVAIKILEKNKIIDVADVERVSREIHILKLLRHNSIVQLYEIIETPKQLFLIMEYAEKGELFDYIVKKQKLKEKEACRIFQQILNGVEYIHKLKIVHRDLKPENLLLNSQNNIKIVDFGLSNTYKDKELLKTACGSPCYAAPEMIAGKKYYGLGVDIWSCGVILYAIVCGYLPFEDPNTSKLYAAILAGKYEMPEDISENCKDLLQRILTVDPEKRINIEQIRNHPWYKQVDKNTPQKGLIVGYNKIPLDQKILQKCQDIGFSMEYTQKCLEANKHNRATTAYHLYLKQFIQSGGKSEADISAETFQPQISPQKSKDKRIERSSKSYNEYKGNQTQNIYTNSVKKYQENLKLQSQNSSQYYQNGTNTQRDREKNAIKQVIAQQKAELMKTSKYYCQPELKDNLSQSYNEPFLANQQFPSNYYSIYKKDQKYDVKQNQLPQINHNKNSYNRERVQSVQPSTYITEQQQLQQAHQNSNTNNEDNQFLQNYSQIIKEKAQQQAQIYQNTKNHQIMYNNRSPSPPKDIVIMQDPFSEKQLENLLEIQNWQTHLANQSHKQHQIQFLQSIRSLLHKQNEEFRKKNFTLKFIKEQIENMVIDTISVPIPQINELGLDIIEAYHNNILQNMDQEEKQNFEIQKDQDIIFEALIYYLNPQKYHYSLESGLNMVRGLIGYKEINKFPENLKKNIQKILPIIEKISKQSLRNIKETCTLFFSVVSIQFGIQMVEPYIQCFLPFQKNQFNNLTGQEYFKNIEENDPFLKEQSEFINKIEHILPIIQNCSVHQNQKIRDLSVQIFTELYKHIGEKVWKYMKDRYF</sequence>
<dbReference type="GO" id="GO:0004674">
    <property type="term" value="F:protein serine/threonine kinase activity"/>
    <property type="evidence" value="ECO:0007669"/>
    <property type="project" value="UniProtKB-KW"/>
</dbReference>
<dbReference type="InterPro" id="IPR000719">
    <property type="entry name" value="Prot_kinase_dom"/>
</dbReference>
<dbReference type="Proteomes" id="UP000054937">
    <property type="component" value="Unassembled WGS sequence"/>
</dbReference>
<dbReference type="PROSITE" id="PS50011">
    <property type="entry name" value="PROTEIN_KINASE_DOM"/>
    <property type="match status" value="1"/>
</dbReference>
<keyword evidence="10" id="KW-1185">Reference proteome</keyword>
<dbReference type="GO" id="GO:0035556">
    <property type="term" value="P:intracellular signal transduction"/>
    <property type="evidence" value="ECO:0007669"/>
    <property type="project" value="TreeGrafter"/>
</dbReference>
<evidence type="ECO:0000256" key="2">
    <source>
        <dbReference type="ARBA" id="ARBA00022679"/>
    </source>
</evidence>
<dbReference type="Pfam" id="PF00069">
    <property type="entry name" value="Pkinase"/>
    <property type="match status" value="1"/>
</dbReference>
<evidence type="ECO:0000256" key="5">
    <source>
        <dbReference type="ARBA" id="ARBA00022840"/>
    </source>
</evidence>
<dbReference type="AlphaFoldDB" id="A0A0V0Q8W9"/>
<dbReference type="InParanoid" id="A0A0V0Q8W9"/>
<evidence type="ECO:0000256" key="4">
    <source>
        <dbReference type="ARBA" id="ARBA00022777"/>
    </source>
</evidence>
<dbReference type="PROSITE" id="PS00108">
    <property type="entry name" value="PROTEIN_KINASE_ST"/>
    <property type="match status" value="1"/>
</dbReference>
<dbReference type="GO" id="GO:0005737">
    <property type="term" value="C:cytoplasm"/>
    <property type="evidence" value="ECO:0007669"/>
    <property type="project" value="TreeGrafter"/>
</dbReference>
<dbReference type="SUPFAM" id="SSF56112">
    <property type="entry name" value="Protein kinase-like (PK-like)"/>
    <property type="match status" value="1"/>
</dbReference>
<keyword evidence="1" id="KW-0723">Serine/threonine-protein kinase</keyword>
<gene>
    <name evidence="9" type="ORF">PPERSA_00272</name>
</gene>
<dbReference type="EMBL" id="LDAU01000232">
    <property type="protein sequence ID" value="KRW98684.1"/>
    <property type="molecule type" value="Genomic_DNA"/>
</dbReference>
<name>A0A0V0Q8W9_PSEPJ</name>
<keyword evidence="5 6" id="KW-0067">ATP-binding</keyword>
<reference evidence="9 10" key="1">
    <citation type="journal article" date="2015" name="Sci. Rep.">
        <title>Genome of the facultative scuticociliatosis pathogen Pseudocohnilembus persalinus provides insight into its virulence through horizontal gene transfer.</title>
        <authorList>
            <person name="Xiong J."/>
            <person name="Wang G."/>
            <person name="Cheng J."/>
            <person name="Tian M."/>
            <person name="Pan X."/>
            <person name="Warren A."/>
            <person name="Jiang C."/>
            <person name="Yuan D."/>
            <person name="Miao W."/>
        </authorList>
    </citation>
    <scope>NUCLEOTIDE SEQUENCE [LARGE SCALE GENOMIC DNA]</scope>
    <source>
        <strain evidence="9">36N120E</strain>
    </source>
</reference>
<feature type="binding site" evidence="6">
    <location>
        <position position="115"/>
    </location>
    <ligand>
        <name>ATP</name>
        <dbReference type="ChEBI" id="CHEBI:30616"/>
    </ligand>
</feature>
<evidence type="ECO:0000313" key="10">
    <source>
        <dbReference type="Proteomes" id="UP000054937"/>
    </source>
</evidence>
<protein>
    <submittedName>
        <fullName evidence="9">Protein kinase-like domain</fullName>
    </submittedName>
</protein>
<keyword evidence="2" id="KW-0808">Transferase</keyword>
<proteinExistence type="predicted"/>
<dbReference type="InterPro" id="IPR008271">
    <property type="entry name" value="Ser/Thr_kinase_AS"/>
</dbReference>
<dbReference type="InterPro" id="IPR017441">
    <property type="entry name" value="Protein_kinase_ATP_BS"/>
</dbReference>
<keyword evidence="3 6" id="KW-0547">Nucleotide-binding</keyword>
<dbReference type="SUPFAM" id="SSF48371">
    <property type="entry name" value="ARM repeat"/>
    <property type="match status" value="1"/>
</dbReference>
<dbReference type="PROSITE" id="PS00107">
    <property type="entry name" value="PROTEIN_KINASE_ATP"/>
    <property type="match status" value="1"/>
</dbReference>
<dbReference type="CDD" id="cd14003">
    <property type="entry name" value="STKc_AMPK-like"/>
    <property type="match status" value="1"/>
</dbReference>
<dbReference type="PANTHER" id="PTHR24346">
    <property type="entry name" value="MAP/MICROTUBULE AFFINITY-REGULATING KINASE"/>
    <property type="match status" value="1"/>
</dbReference>
<keyword evidence="4 9" id="KW-0418">Kinase</keyword>
<feature type="compositionally biased region" description="Basic and acidic residues" evidence="7">
    <location>
        <begin position="31"/>
        <end position="41"/>
    </location>
</feature>
<evidence type="ECO:0000259" key="8">
    <source>
        <dbReference type="PROSITE" id="PS50011"/>
    </source>
</evidence>
<feature type="compositionally biased region" description="Polar residues" evidence="7">
    <location>
        <begin position="43"/>
        <end position="52"/>
    </location>
</feature>
<evidence type="ECO:0000256" key="1">
    <source>
        <dbReference type="ARBA" id="ARBA00022527"/>
    </source>
</evidence>
<dbReference type="InterPro" id="IPR016024">
    <property type="entry name" value="ARM-type_fold"/>
</dbReference>
<evidence type="ECO:0000256" key="7">
    <source>
        <dbReference type="SAM" id="MobiDB-lite"/>
    </source>
</evidence>
<dbReference type="FunFam" id="1.10.510.10:FF:000740">
    <property type="entry name" value="SNF1-related protein kinase, putative"/>
    <property type="match status" value="1"/>
</dbReference>
<dbReference type="GO" id="GO:0005524">
    <property type="term" value="F:ATP binding"/>
    <property type="evidence" value="ECO:0007669"/>
    <property type="project" value="UniProtKB-UniRule"/>
</dbReference>
<feature type="region of interest" description="Disordered" evidence="7">
    <location>
        <begin position="24"/>
        <end position="65"/>
    </location>
</feature>
<dbReference type="InterPro" id="IPR011009">
    <property type="entry name" value="Kinase-like_dom_sf"/>
</dbReference>
<evidence type="ECO:0000256" key="3">
    <source>
        <dbReference type="ARBA" id="ARBA00022741"/>
    </source>
</evidence>